<dbReference type="AlphaFoldDB" id="A0A9N9UFT2"/>
<accession>A0A9N9UFT2</accession>
<dbReference type="OrthoDB" id="5132919at2759"/>
<evidence type="ECO:0000313" key="3">
    <source>
        <dbReference type="Proteomes" id="UP000754883"/>
    </source>
</evidence>
<protein>
    <submittedName>
        <fullName evidence="2">Uncharacterized protein</fullName>
    </submittedName>
</protein>
<organism evidence="2 3">
    <name type="scientific">Clonostachys byssicola</name>
    <dbReference type="NCBI Taxonomy" id="160290"/>
    <lineage>
        <taxon>Eukaryota</taxon>
        <taxon>Fungi</taxon>
        <taxon>Dikarya</taxon>
        <taxon>Ascomycota</taxon>
        <taxon>Pezizomycotina</taxon>
        <taxon>Sordariomycetes</taxon>
        <taxon>Hypocreomycetidae</taxon>
        <taxon>Hypocreales</taxon>
        <taxon>Bionectriaceae</taxon>
        <taxon>Clonostachys</taxon>
    </lineage>
</organism>
<reference evidence="2" key="1">
    <citation type="submission" date="2021-10" db="EMBL/GenBank/DDBJ databases">
        <authorList>
            <person name="Piombo E."/>
        </authorList>
    </citation>
    <scope>NUCLEOTIDE SEQUENCE</scope>
</reference>
<dbReference type="Proteomes" id="UP000754883">
    <property type="component" value="Unassembled WGS sequence"/>
</dbReference>
<keyword evidence="3" id="KW-1185">Reference proteome</keyword>
<feature type="transmembrane region" description="Helical" evidence="1">
    <location>
        <begin position="90"/>
        <end position="114"/>
    </location>
</feature>
<keyword evidence="1" id="KW-0472">Membrane</keyword>
<name>A0A9N9UFT2_9HYPO</name>
<sequence>MFDSFHFFVPLDGREKGSAKDGGSKSYLFRPYLLYGLKCEELHENWKLTPYSPWINPIRRSIFPVTQLHWPPSPANSGDVFCYTWPKADFILYIPLAMFWVDAVFTGGCIWPIWWNIGILKETRGGFA</sequence>
<evidence type="ECO:0000313" key="2">
    <source>
        <dbReference type="EMBL" id="CAG9987984.1"/>
    </source>
</evidence>
<proteinExistence type="predicted"/>
<dbReference type="EMBL" id="CABFNO020001443">
    <property type="protein sequence ID" value="CAG9987984.1"/>
    <property type="molecule type" value="Genomic_DNA"/>
</dbReference>
<keyword evidence="1" id="KW-0812">Transmembrane</keyword>
<comment type="caution">
    <text evidence="2">The sequence shown here is derived from an EMBL/GenBank/DDBJ whole genome shotgun (WGS) entry which is preliminary data.</text>
</comment>
<gene>
    <name evidence="2" type="ORF">CBYS24578_00010627</name>
</gene>
<evidence type="ECO:0000256" key="1">
    <source>
        <dbReference type="SAM" id="Phobius"/>
    </source>
</evidence>
<keyword evidence="1" id="KW-1133">Transmembrane helix</keyword>